<feature type="region of interest" description="Disordered" evidence="8">
    <location>
        <begin position="20"/>
        <end position="67"/>
    </location>
</feature>
<evidence type="ECO:0000313" key="10">
    <source>
        <dbReference type="Proteomes" id="UP001652620"/>
    </source>
</evidence>
<dbReference type="InterPro" id="IPR027756">
    <property type="entry name" value="Ovo-like"/>
</dbReference>
<evidence type="ECO:0000256" key="7">
    <source>
        <dbReference type="PROSITE-ProRule" id="PRU00042"/>
    </source>
</evidence>
<keyword evidence="6" id="KW-0539">Nucleus</keyword>
<accession>A0ABM3JM92</accession>
<evidence type="ECO:0000313" key="11">
    <source>
        <dbReference type="RefSeq" id="XP_049310350.1"/>
    </source>
</evidence>
<name>A0ABM3JM92_BACDO</name>
<evidence type="ECO:0000256" key="6">
    <source>
        <dbReference type="ARBA" id="ARBA00023242"/>
    </source>
</evidence>
<feature type="compositionally biased region" description="Low complexity" evidence="8">
    <location>
        <begin position="226"/>
        <end position="246"/>
    </location>
</feature>
<proteinExistence type="predicted"/>
<evidence type="ECO:0000256" key="3">
    <source>
        <dbReference type="ARBA" id="ARBA00022737"/>
    </source>
</evidence>
<dbReference type="PROSITE" id="PS00028">
    <property type="entry name" value="ZINC_FINGER_C2H2_1"/>
    <property type="match status" value="3"/>
</dbReference>
<feature type="region of interest" description="Disordered" evidence="8">
    <location>
        <begin position="521"/>
        <end position="618"/>
    </location>
</feature>
<feature type="compositionally biased region" description="Low complexity" evidence="8">
    <location>
        <begin position="693"/>
        <end position="711"/>
    </location>
</feature>
<evidence type="ECO:0000256" key="1">
    <source>
        <dbReference type="ARBA" id="ARBA00004123"/>
    </source>
</evidence>
<feature type="compositionally biased region" description="Basic and acidic residues" evidence="8">
    <location>
        <begin position="335"/>
        <end position="346"/>
    </location>
</feature>
<feature type="compositionally biased region" description="Polar residues" evidence="8">
    <location>
        <begin position="293"/>
        <end position="305"/>
    </location>
</feature>
<evidence type="ECO:0000256" key="4">
    <source>
        <dbReference type="ARBA" id="ARBA00022771"/>
    </source>
</evidence>
<organism evidence="10 11">
    <name type="scientific">Bactrocera dorsalis</name>
    <name type="common">Oriental fruit fly</name>
    <name type="synonym">Dacus dorsalis</name>
    <dbReference type="NCBI Taxonomy" id="27457"/>
    <lineage>
        <taxon>Eukaryota</taxon>
        <taxon>Metazoa</taxon>
        <taxon>Ecdysozoa</taxon>
        <taxon>Arthropoda</taxon>
        <taxon>Hexapoda</taxon>
        <taxon>Insecta</taxon>
        <taxon>Pterygota</taxon>
        <taxon>Neoptera</taxon>
        <taxon>Endopterygota</taxon>
        <taxon>Diptera</taxon>
        <taxon>Brachycera</taxon>
        <taxon>Muscomorpha</taxon>
        <taxon>Tephritoidea</taxon>
        <taxon>Tephritidae</taxon>
        <taxon>Bactrocera</taxon>
        <taxon>Bactrocera</taxon>
    </lineage>
</organism>
<feature type="compositionally biased region" description="Low complexity" evidence="8">
    <location>
        <begin position="1017"/>
        <end position="1050"/>
    </location>
</feature>
<keyword evidence="5" id="KW-0862">Zinc</keyword>
<keyword evidence="2" id="KW-0479">Metal-binding</keyword>
<feature type="compositionally biased region" description="Basic and acidic residues" evidence="8">
    <location>
        <begin position="266"/>
        <end position="277"/>
    </location>
</feature>
<feature type="compositionally biased region" description="Basic and acidic residues" evidence="8">
    <location>
        <begin position="370"/>
        <end position="383"/>
    </location>
</feature>
<evidence type="ECO:0000256" key="8">
    <source>
        <dbReference type="SAM" id="MobiDB-lite"/>
    </source>
</evidence>
<feature type="compositionally biased region" description="Basic residues" evidence="8">
    <location>
        <begin position="712"/>
        <end position="721"/>
    </location>
</feature>
<dbReference type="Gene3D" id="3.30.160.60">
    <property type="entry name" value="Classic Zinc Finger"/>
    <property type="match status" value="2"/>
</dbReference>
<dbReference type="RefSeq" id="XP_049310350.1">
    <property type="nucleotide sequence ID" value="XM_049454393.1"/>
</dbReference>
<keyword evidence="4 7" id="KW-0863">Zinc-finger</keyword>
<keyword evidence="10" id="KW-1185">Reference proteome</keyword>
<dbReference type="SUPFAM" id="SSF57667">
    <property type="entry name" value="beta-beta-alpha zinc fingers"/>
    <property type="match status" value="1"/>
</dbReference>
<feature type="domain" description="C2H2-type" evidence="9">
    <location>
        <begin position="1263"/>
        <end position="1291"/>
    </location>
</feature>
<sequence length="1361" mass="146730">MPKIFLIKNRLHQQQQRLLESQNLLQDKNEDDRLVPPLSPSPPVGNGKPNTSSIATRSYTPPARHQLGLHGSYRAHTTPSPPALVPAPVQPPKTPEPLGKAEVATALLVDKRSTSPTTATATTVSAVIEDTQTANVTSEEPVNLLVKPTTTTTETAETTAPNTPPLSRKRFHHRRYYFGQQQLQLQQQQEKKLHNVDKDADAAEVGGTAIAQNERLSPAVTTLAAEATATETTTSPLPHTSITSPQPQSPPHKTPSPCSPLGQDSFGKETEDCKEDSQADSYIQAPKTEKIPNSKSSIETANQTEEIVHTDKPRFYSSILGGNKPYSGVVLTQAQRKEYPVEEVSRRLTATPIEDSSSDSDSDAEGSKLIVDEKPLVPEDKPLSLRLRSTPPPLEKRPSPPPPPEPAVRCSVIQRTPKPAPTPPHRPNQHEVLLPPGSLEHLGPEQQEPIDYHVPKRRSASIDSDEEQTDSLNTKRLERERKLREARRRSAILAARAVLAQARLNPRLVRSLPGILAAAAGHGRTSSTGAGQGFQGSSGFGGNNSGSGNNQSPSGGAGSPTGFGGALGGSGGAGGGMGGGRDGRSNYGPNSPPSGALPPFYESLKSGNTMNSSSSSSANFNGNSNFLIQNAAAAAYLMSAAGGNGGGQQHSNSYLDCSSTNGNSAGGVGSGVNDSGSGGLEITTFANGQGNTNYSAHAHNNKYNNNSSSSAQHHHHHHGHPHYGNNPSAYGIILKDEPDIEYDEAKIDIGAFAQNIIQATMGNSGNFNAAAYEDAIMSDLANSQGPNGSVDPLQFTATLMLSSQTDHLLEQLSDAVDLSSFLQRECVDDENSTSPRQDFELVSTPSLTPDSVSITPVDTNNGGNLDTFHESLIQQITNNISRNHIGSNQNGNMQSYPFERQQHLNGNQQHLNNEQHNVNHQQQQPPPSYQHATRDLLQMQQQQQQHHAQTHSYHQQQQHHSNSMLQHGGPMLLAQQPQQHAYQQHGHPYGPAQHHHQQPHHIVPPHHMQHHHHHSSDNSNLSLPSPNAAHLSAHHGMSSAASNSSGASTSGLLDASTAMLDTKPLIQSVSPTHSTGSSNASSCAMGTRKLSTSSSCASATMVAPASLRNVAAAAAATAAGILPPSPTVAMLHESKVLQQRLGLPPEVQLEFVNGGHGIKNPLAVENTHSGHHRIRSIDCVDDLKKSGNISTDGSESGGGCAGDGSKFVCRICLKSFSLQRLLNRHMKCHSEIKRYLCTFCGKGFNDTFDLKRHTRTHTGVRPYKCNLCEKSFTQRCSLESHCLKVHSVQHQYAYKERRAKMYVCEECGHTTCEPEVHYIHLKENHPYSPALLKFYDKRHFKFTNSQFANNLLGQLPMPVHN</sequence>
<feature type="compositionally biased region" description="Gly residues" evidence="8">
    <location>
        <begin position="555"/>
        <end position="580"/>
    </location>
</feature>
<dbReference type="InterPro" id="IPR013087">
    <property type="entry name" value="Znf_C2H2_type"/>
</dbReference>
<feature type="region of interest" description="Disordered" evidence="8">
    <location>
        <begin position="916"/>
        <end position="1050"/>
    </location>
</feature>
<feature type="compositionally biased region" description="Gly residues" evidence="8">
    <location>
        <begin position="530"/>
        <end position="545"/>
    </location>
</feature>
<feature type="domain" description="C2H2-type" evidence="9">
    <location>
        <begin position="1207"/>
        <end position="1234"/>
    </location>
</feature>
<feature type="compositionally biased region" description="Basic residues" evidence="8">
    <location>
        <begin position="993"/>
        <end position="1014"/>
    </location>
</feature>
<feature type="compositionally biased region" description="Low complexity" evidence="8">
    <location>
        <begin position="938"/>
        <end position="960"/>
    </location>
</feature>
<reference evidence="11" key="1">
    <citation type="submission" date="2025-08" db="UniProtKB">
        <authorList>
            <consortium name="RefSeq"/>
        </authorList>
    </citation>
    <scope>IDENTIFICATION</scope>
    <source>
        <tissue evidence="11">Adult</tissue>
    </source>
</reference>
<evidence type="ECO:0000256" key="2">
    <source>
        <dbReference type="ARBA" id="ARBA00022723"/>
    </source>
</evidence>
<dbReference type="PANTHER" id="PTHR10032">
    <property type="entry name" value="ZINC FINGER PROTEIN WITH KRAB AND SCAN DOMAINS"/>
    <property type="match status" value="1"/>
</dbReference>
<dbReference type="GeneID" id="105233616"/>
<protein>
    <submittedName>
        <fullName evidence="11">Transcriptional regulator ovo isoform X1</fullName>
    </submittedName>
</protein>
<feature type="region of interest" description="Disordered" evidence="8">
    <location>
        <begin position="690"/>
        <end position="730"/>
    </location>
</feature>
<feature type="region of interest" description="Disordered" evidence="8">
    <location>
        <begin position="226"/>
        <end position="479"/>
    </location>
</feature>
<comment type="subcellular location">
    <subcellularLocation>
        <location evidence="1">Nucleus</location>
    </subcellularLocation>
</comment>
<feature type="domain" description="C2H2-type" evidence="9">
    <location>
        <begin position="1235"/>
        <end position="1262"/>
    </location>
</feature>
<keyword evidence="3" id="KW-0677">Repeat</keyword>
<dbReference type="PANTHER" id="PTHR10032:SF271">
    <property type="entry name" value="RH12261P-RELATED"/>
    <property type="match status" value="1"/>
</dbReference>
<dbReference type="SMART" id="SM00355">
    <property type="entry name" value="ZnF_C2H2"/>
    <property type="match status" value="4"/>
</dbReference>
<evidence type="ECO:0000256" key="5">
    <source>
        <dbReference type="ARBA" id="ARBA00022833"/>
    </source>
</evidence>
<dbReference type="Pfam" id="PF00096">
    <property type="entry name" value="zf-C2H2"/>
    <property type="match status" value="1"/>
</dbReference>
<feature type="compositionally biased region" description="Low complexity" evidence="8">
    <location>
        <begin position="603"/>
        <end position="618"/>
    </location>
</feature>
<dbReference type="InterPro" id="IPR036236">
    <property type="entry name" value="Znf_C2H2_sf"/>
</dbReference>
<evidence type="ECO:0000259" key="9">
    <source>
        <dbReference type="PROSITE" id="PS50157"/>
    </source>
</evidence>
<feature type="compositionally biased region" description="Pro residues" evidence="8">
    <location>
        <begin position="247"/>
        <end position="258"/>
    </location>
</feature>
<feature type="compositionally biased region" description="Low complexity" evidence="8">
    <location>
        <begin position="974"/>
        <end position="992"/>
    </location>
</feature>
<gene>
    <name evidence="11" type="primary">LOC105233616</name>
</gene>
<feature type="compositionally biased region" description="Polar residues" evidence="8">
    <location>
        <begin position="48"/>
        <end position="59"/>
    </location>
</feature>
<dbReference type="Proteomes" id="UP001652620">
    <property type="component" value="Chromosome 4"/>
</dbReference>
<dbReference type="PROSITE" id="PS50157">
    <property type="entry name" value="ZINC_FINGER_C2H2_2"/>
    <property type="match status" value="3"/>
</dbReference>